<accession>A0A1Y1WXG4</accession>
<reference evidence="1 2" key="2">
    <citation type="submission" date="2016-08" db="EMBL/GenBank/DDBJ databases">
        <title>Pervasive Adenine N6-methylation of Active Genes in Fungi.</title>
        <authorList>
            <consortium name="DOE Joint Genome Institute"/>
            <person name="Mondo S.J."/>
            <person name="Dannebaum R.O."/>
            <person name="Kuo R.C."/>
            <person name="Labutti K."/>
            <person name="Haridas S."/>
            <person name="Kuo A."/>
            <person name="Salamov A."/>
            <person name="Ahrendt S.R."/>
            <person name="Lipzen A."/>
            <person name="Sullivan W."/>
            <person name="Andreopoulos W.B."/>
            <person name="Clum A."/>
            <person name="Lindquist E."/>
            <person name="Daum C."/>
            <person name="Ramamoorthy G.K."/>
            <person name="Gryganskyi A."/>
            <person name="Culley D."/>
            <person name="Magnuson J.K."/>
            <person name="James T.Y."/>
            <person name="O'Malley M.A."/>
            <person name="Stajich J.E."/>
            <person name="Spatafora J.W."/>
            <person name="Visel A."/>
            <person name="Grigoriev I.V."/>
        </authorList>
    </citation>
    <scope>NUCLEOTIDE SEQUENCE [LARGE SCALE GENOMIC DNA]</scope>
    <source>
        <strain evidence="1 2">S4</strain>
    </source>
</reference>
<evidence type="ECO:0000313" key="2">
    <source>
        <dbReference type="Proteomes" id="UP000193944"/>
    </source>
</evidence>
<protein>
    <submittedName>
        <fullName evidence="1">Uncharacterized protein</fullName>
    </submittedName>
</protein>
<keyword evidence="2" id="KW-1185">Reference proteome</keyword>
<comment type="caution">
    <text evidence="1">The sequence shown here is derived from an EMBL/GenBank/DDBJ whole genome shotgun (WGS) entry which is preliminary data.</text>
</comment>
<reference evidence="1 2" key="1">
    <citation type="submission" date="2016-08" db="EMBL/GenBank/DDBJ databases">
        <title>A Parts List for Fungal Cellulosomes Revealed by Comparative Genomics.</title>
        <authorList>
            <consortium name="DOE Joint Genome Institute"/>
            <person name="Haitjema C.H."/>
            <person name="Gilmore S.P."/>
            <person name="Henske J.K."/>
            <person name="Solomon K.V."/>
            <person name="De Groot R."/>
            <person name="Kuo A."/>
            <person name="Mondo S.J."/>
            <person name="Salamov A.A."/>
            <person name="Labutti K."/>
            <person name="Zhao Z."/>
            <person name="Chiniquy J."/>
            <person name="Barry K."/>
            <person name="Brewer H.M."/>
            <person name="Purvine S.O."/>
            <person name="Wright A.T."/>
            <person name="Boxma B."/>
            <person name="Van Alen T."/>
            <person name="Hackstein J.H."/>
            <person name="Baker S.E."/>
            <person name="Grigoriev I.V."/>
            <person name="O'Malley M.A."/>
        </authorList>
    </citation>
    <scope>NUCLEOTIDE SEQUENCE [LARGE SCALE GENOMIC DNA]</scope>
    <source>
        <strain evidence="1 2">S4</strain>
    </source>
</reference>
<sequence>MEGLSEECLEEQLNTEYNYFPVCKDDPIIKEMYQSVLMETLKLFYELECQTDENGDLCPIALSTIFNNYSPDVLVLDDTFYDEITSLKKFVTILKSEKCKSQYVTSNDNYVKINKTSTSN</sequence>
<dbReference type="Proteomes" id="UP000193944">
    <property type="component" value="Unassembled WGS sequence"/>
</dbReference>
<dbReference type="AlphaFoldDB" id="A0A1Y1WXG4"/>
<gene>
    <name evidence="1" type="ORF">BCR32DRAFT_282767</name>
</gene>
<organism evidence="1 2">
    <name type="scientific">Anaeromyces robustus</name>
    <dbReference type="NCBI Taxonomy" id="1754192"/>
    <lineage>
        <taxon>Eukaryota</taxon>
        <taxon>Fungi</taxon>
        <taxon>Fungi incertae sedis</taxon>
        <taxon>Chytridiomycota</taxon>
        <taxon>Chytridiomycota incertae sedis</taxon>
        <taxon>Neocallimastigomycetes</taxon>
        <taxon>Neocallimastigales</taxon>
        <taxon>Neocallimastigaceae</taxon>
        <taxon>Anaeromyces</taxon>
    </lineage>
</organism>
<dbReference type="EMBL" id="MCFG01000230">
    <property type="protein sequence ID" value="ORX77896.1"/>
    <property type="molecule type" value="Genomic_DNA"/>
</dbReference>
<proteinExistence type="predicted"/>
<evidence type="ECO:0000313" key="1">
    <source>
        <dbReference type="EMBL" id="ORX77896.1"/>
    </source>
</evidence>
<name>A0A1Y1WXG4_9FUNG</name>